<feature type="non-terminal residue" evidence="1">
    <location>
        <position position="225"/>
    </location>
</feature>
<protein>
    <submittedName>
        <fullName evidence="1">Uncharacterized protein</fullName>
    </submittedName>
</protein>
<evidence type="ECO:0000313" key="1">
    <source>
        <dbReference type="EMBL" id="TDL30110.1"/>
    </source>
</evidence>
<keyword evidence="2" id="KW-1185">Reference proteome</keyword>
<organism evidence="1 2">
    <name type="scientific">Rickenella mellea</name>
    <dbReference type="NCBI Taxonomy" id="50990"/>
    <lineage>
        <taxon>Eukaryota</taxon>
        <taxon>Fungi</taxon>
        <taxon>Dikarya</taxon>
        <taxon>Basidiomycota</taxon>
        <taxon>Agaricomycotina</taxon>
        <taxon>Agaricomycetes</taxon>
        <taxon>Hymenochaetales</taxon>
        <taxon>Rickenellaceae</taxon>
        <taxon>Rickenella</taxon>
    </lineage>
</organism>
<evidence type="ECO:0000313" key="2">
    <source>
        <dbReference type="Proteomes" id="UP000294933"/>
    </source>
</evidence>
<name>A0A4R5XG15_9AGAM</name>
<dbReference type="OrthoDB" id="2800503at2759"/>
<feature type="non-terminal residue" evidence="1">
    <location>
        <position position="1"/>
    </location>
</feature>
<dbReference type="Proteomes" id="UP000294933">
    <property type="component" value="Unassembled WGS sequence"/>
</dbReference>
<reference evidence="1 2" key="1">
    <citation type="submission" date="2018-06" db="EMBL/GenBank/DDBJ databases">
        <title>A transcriptomic atlas of mushroom development highlights an independent origin of complex multicellularity.</title>
        <authorList>
            <consortium name="DOE Joint Genome Institute"/>
            <person name="Krizsan K."/>
            <person name="Almasi E."/>
            <person name="Merenyi Z."/>
            <person name="Sahu N."/>
            <person name="Viragh M."/>
            <person name="Koszo T."/>
            <person name="Mondo S."/>
            <person name="Kiss B."/>
            <person name="Balint B."/>
            <person name="Kues U."/>
            <person name="Barry K."/>
            <person name="Hegedus J.C."/>
            <person name="Henrissat B."/>
            <person name="Johnson J."/>
            <person name="Lipzen A."/>
            <person name="Ohm R."/>
            <person name="Nagy I."/>
            <person name="Pangilinan J."/>
            <person name="Yan J."/>
            <person name="Xiong Y."/>
            <person name="Grigoriev I.V."/>
            <person name="Hibbett D.S."/>
            <person name="Nagy L.G."/>
        </authorList>
    </citation>
    <scope>NUCLEOTIDE SEQUENCE [LARGE SCALE GENOMIC DNA]</scope>
    <source>
        <strain evidence="1 2">SZMC22713</strain>
    </source>
</reference>
<sequence length="225" mass="25796">KRLQRGGILYLTTSNNAARWLQQTEVRASFLRNYSSFASMRNRGHGVIVEYVPISYDPSSEQANQTVERVNGMKAGEILEARYLKDPKRRSAGQQMAFILMTIQAAEQANRIIREGIIVEGKKVYGRKNLQEPKRCLKCQTFRANHLAAHCKSLHDTCGQCGGMHRTLNCNAEPGYRYCSNCQIAGHSASDRLCPIFQKECEKLLRWHPENKYRYFPTSYDPSTW</sequence>
<dbReference type="EMBL" id="ML170156">
    <property type="protein sequence ID" value="TDL30110.1"/>
    <property type="molecule type" value="Genomic_DNA"/>
</dbReference>
<dbReference type="AlphaFoldDB" id="A0A4R5XG15"/>
<accession>A0A4R5XG15</accession>
<proteinExistence type="predicted"/>
<gene>
    <name evidence="1" type="ORF">BD410DRAFT_698130</name>
</gene>
<dbReference type="STRING" id="50990.A0A4R5XG15"/>
<dbReference type="VEuPathDB" id="FungiDB:BD410DRAFT_698130"/>